<dbReference type="GO" id="GO:0004520">
    <property type="term" value="F:DNA endonuclease activity"/>
    <property type="evidence" value="ECO:0007669"/>
    <property type="project" value="TreeGrafter"/>
</dbReference>
<dbReference type="SUPFAM" id="SSF48403">
    <property type="entry name" value="Ankyrin repeat"/>
    <property type="match status" value="1"/>
</dbReference>
<sequence length="702" mass="81297">MNRLIQINHALNLIDNVDDERFEVLKNFIEHKNYDPNSKNQKGFSVVHYLCGIKNVWFAERVLYYLLQHGANVNEPTTFELFTPLHIAAMNDRVSIAKILIKHGADKTCLDADMNPPIYYAISNGCMPMIELVRNYILYEKRKSEKQNAKDLLQSAHLNNLSSNASSPNVFEKNLSVGGANKAYLEADRSITPSRINYNFDKSSPYYVNITHRRRNNSSTVRQSLFPVESKKMELNVFELTEDNLAEFTKNVRESGCFDKLRQWNEKIRDHMNRHSIITTVVDEINGFVGDTLQHVEGLMTEDETFLTAKSDEESTINNQLNVPVRESDFINSPTKSEIVMQKTEHYVHQDPEKHMIFYEKKRLPVDSVFQETKNDQESDKNSTTSAGSTIFKLNTDYDTDLLRKELTQFGDVPGPITKSTKKLYLQRLVRYQRDPKIAEQLAENRANNQPVYSLELEKTFKSIDQGQSIFAEFLNLEEQMVRHFIQKPNKKNTREGNKKMSFIYLLMDPRELNNLAANHLFISKEQAWRQFIKAIFYVGKGKKSRPYAHLYEAIRIFLKSNNSNKENFQEFNRHAQPLEDFPRNKTNHLKGKPMTVNPISETQEIDSKKLKRILNIWSNGHGVVSMNIFHNITPSEAYTREAAIIDAIGMNNLTNQVRGHYHGVTESWNFKQRKQLGVGLLYKAFQIHLIEGESQLLPTDI</sequence>
<dbReference type="InterPro" id="IPR034998">
    <property type="entry name" value="ANKLE1"/>
</dbReference>
<feature type="repeat" description="ANK" evidence="1">
    <location>
        <begin position="80"/>
        <end position="112"/>
    </location>
</feature>
<evidence type="ECO:0000313" key="3">
    <source>
        <dbReference type="EMBL" id="SSX21124.1"/>
    </source>
</evidence>
<dbReference type="SMART" id="SM00540">
    <property type="entry name" value="LEM"/>
    <property type="match status" value="1"/>
</dbReference>
<dbReference type="InterPro" id="IPR036770">
    <property type="entry name" value="Ankyrin_rpt-contain_sf"/>
</dbReference>
<gene>
    <name evidence="3" type="primary">CSON003899</name>
</gene>
<dbReference type="GO" id="GO:0005654">
    <property type="term" value="C:nucleoplasm"/>
    <property type="evidence" value="ECO:0007669"/>
    <property type="project" value="TreeGrafter"/>
</dbReference>
<organism evidence="3">
    <name type="scientific">Culicoides sonorensis</name>
    <name type="common">Biting midge</name>
    <dbReference type="NCBI Taxonomy" id="179676"/>
    <lineage>
        <taxon>Eukaryota</taxon>
        <taxon>Metazoa</taxon>
        <taxon>Ecdysozoa</taxon>
        <taxon>Arthropoda</taxon>
        <taxon>Hexapoda</taxon>
        <taxon>Insecta</taxon>
        <taxon>Pterygota</taxon>
        <taxon>Neoptera</taxon>
        <taxon>Endopterygota</taxon>
        <taxon>Diptera</taxon>
        <taxon>Nematocera</taxon>
        <taxon>Chironomoidea</taxon>
        <taxon>Ceratopogonidae</taxon>
        <taxon>Ceratopogoninae</taxon>
        <taxon>Culicoides</taxon>
        <taxon>Monoculicoides</taxon>
    </lineage>
</organism>
<dbReference type="EMBL" id="UFQT01000174">
    <property type="protein sequence ID" value="SSX21124.1"/>
    <property type="molecule type" value="Genomic_DNA"/>
</dbReference>
<dbReference type="CDD" id="cd10454">
    <property type="entry name" value="GIY-YIG_COG3680_Meta"/>
    <property type="match status" value="1"/>
</dbReference>
<dbReference type="SUPFAM" id="SSF63451">
    <property type="entry name" value="LEM domain"/>
    <property type="match status" value="1"/>
</dbReference>
<reference evidence="3" key="1">
    <citation type="submission" date="2018-07" db="EMBL/GenBank/DDBJ databases">
        <authorList>
            <person name="Quirk P.G."/>
            <person name="Krulwich T.A."/>
        </authorList>
    </citation>
    <scope>NUCLEOTIDE SEQUENCE</scope>
</reference>
<dbReference type="GO" id="GO:0000724">
    <property type="term" value="P:double-strand break repair via homologous recombination"/>
    <property type="evidence" value="ECO:0007669"/>
    <property type="project" value="TreeGrafter"/>
</dbReference>
<dbReference type="InterPro" id="IPR003887">
    <property type="entry name" value="LEM_dom"/>
</dbReference>
<evidence type="ECO:0000256" key="1">
    <source>
        <dbReference type="PROSITE-ProRule" id="PRU00023"/>
    </source>
</evidence>
<dbReference type="VEuPathDB" id="VectorBase:CSON003899"/>
<dbReference type="GO" id="GO:0000712">
    <property type="term" value="P:resolution of meiotic recombination intermediates"/>
    <property type="evidence" value="ECO:0007669"/>
    <property type="project" value="TreeGrafter"/>
</dbReference>
<dbReference type="Gene3D" id="1.25.40.20">
    <property type="entry name" value="Ankyrin repeat-containing domain"/>
    <property type="match status" value="1"/>
</dbReference>
<dbReference type="Pfam" id="PF12796">
    <property type="entry name" value="Ank_2"/>
    <property type="match status" value="1"/>
</dbReference>
<name>A0A336LT07_CULSO</name>
<dbReference type="PROSITE" id="PS50088">
    <property type="entry name" value="ANK_REPEAT"/>
    <property type="match status" value="1"/>
</dbReference>
<dbReference type="PROSITE" id="PS50954">
    <property type="entry name" value="LEM"/>
    <property type="match status" value="1"/>
</dbReference>
<evidence type="ECO:0000259" key="2">
    <source>
        <dbReference type="PROSITE" id="PS50954"/>
    </source>
</evidence>
<dbReference type="InterPro" id="IPR011015">
    <property type="entry name" value="LEM/LEM-like_dom_sf"/>
</dbReference>
<dbReference type="PANTHER" id="PTHR46427">
    <property type="entry name" value="ANKYRIN REPEAT AND LEM DOMAIN-CONTAINING PROTEIN 1"/>
    <property type="match status" value="1"/>
</dbReference>
<dbReference type="SMART" id="SM00248">
    <property type="entry name" value="ANK"/>
    <property type="match status" value="3"/>
</dbReference>
<proteinExistence type="predicted"/>
<dbReference type="OMA" id="YINITHR"/>
<dbReference type="Gene3D" id="1.10.720.40">
    <property type="match status" value="1"/>
</dbReference>
<dbReference type="Pfam" id="PF03020">
    <property type="entry name" value="LEM"/>
    <property type="match status" value="1"/>
</dbReference>
<dbReference type="PANTHER" id="PTHR46427:SF1">
    <property type="entry name" value="ANKYRIN REPEAT AND LEM DOMAIN-CONTAINING PROTEIN 1"/>
    <property type="match status" value="1"/>
</dbReference>
<feature type="domain" description="LEM" evidence="2">
    <location>
        <begin position="392"/>
        <end position="436"/>
    </location>
</feature>
<protein>
    <submittedName>
        <fullName evidence="3">CSON003899 protein</fullName>
    </submittedName>
</protein>
<dbReference type="CDD" id="cd12934">
    <property type="entry name" value="LEM"/>
    <property type="match status" value="1"/>
</dbReference>
<dbReference type="PROSITE" id="PS50297">
    <property type="entry name" value="ANK_REP_REGION"/>
    <property type="match status" value="1"/>
</dbReference>
<keyword evidence="1" id="KW-0040">ANK repeat</keyword>
<dbReference type="AlphaFoldDB" id="A0A336LT07"/>
<dbReference type="GO" id="GO:0005737">
    <property type="term" value="C:cytoplasm"/>
    <property type="evidence" value="ECO:0007669"/>
    <property type="project" value="TreeGrafter"/>
</dbReference>
<accession>A0A336LT07</accession>
<dbReference type="Pfam" id="PF22945">
    <property type="entry name" value="LEM-3_GIY-YIG"/>
    <property type="match status" value="2"/>
</dbReference>
<dbReference type="InterPro" id="IPR002110">
    <property type="entry name" value="Ankyrin_rpt"/>
</dbReference>